<dbReference type="InterPro" id="IPR036691">
    <property type="entry name" value="Endo/exonu/phosph_ase_sf"/>
</dbReference>
<dbReference type="InterPro" id="IPR012677">
    <property type="entry name" value="Nucleotide-bd_a/b_plait_sf"/>
</dbReference>
<evidence type="ECO:0000313" key="3">
    <source>
        <dbReference type="Proteomes" id="UP000245207"/>
    </source>
</evidence>
<name>A0A2U1L3B8_ARTAN</name>
<evidence type="ECO:0000256" key="1">
    <source>
        <dbReference type="SAM" id="MobiDB-lite"/>
    </source>
</evidence>
<dbReference type="InterPro" id="IPR035979">
    <property type="entry name" value="RBD_domain_sf"/>
</dbReference>
<evidence type="ECO:0000313" key="2">
    <source>
        <dbReference type="EMBL" id="PWA43470.1"/>
    </source>
</evidence>
<dbReference type="GO" id="GO:0004519">
    <property type="term" value="F:endonuclease activity"/>
    <property type="evidence" value="ECO:0007669"/>
    <property type="project" value="UniProtKB-KW"/>
</dbReference>
<comment type="caution">
    <text evidence="2">The sequence shown here is derived from an EMBL/GenBank/DDBJ whole genome shotgun (WGS) entry which is preliminary data.</text>
</comment>
<reference evidence="2 3" key="1">
    <citation type="journal article" date="2018" name="Mol. Plant">
        <title>The genome of Artemisia annua provides insight into the evolution of Asteraceae family and artemisinin biosynthesis.</title>
        <authorList>
            <person name="Shen Q."/>
            <person name="Zhang L."/>
            <person name="Liao Z."/>
            <person name="Wang S."/>
            <person name="Yan T."/>
            <person name="Shi P."/>
            <person name="Liu M."/>
            <person name="Fu X."/>
            <person name="Pan Q."/>
            <person name="Wang Y."/>
            <person name="Lv Z."/>
            <person name="Lu X."/>
            <person name="Zhang F."/>
            <person name="Jiang W."/>
            <person name="Ma Y."/>
            <person name="Chen M."/>
            <person name="Hao X."/>
            <person name="Li L."/>
            <person name="Tang Y."/>
            <person name="Lv G."/>
            <person name="Zhou Y."/>
            <person name="Sun X."/>
            <person name="Brodelius P.E."/>
            <person name="Rose J.K.C."/>
            <person name="Tang K."/>
        </authorList>
    </citation>
    <scope>NUCLEOTIDE SEQUENCE [LARGE SCALE GENOMIC DNA]</scope>
    <source>
        <strain evidence="3">cv. Huhao1</strain>
        <tissue evidence="2">Leaf</tissue>
    </source>
</reference>
<keyword evidence="2" id="KW-0269">Exonuclease</keyword>
<dbReference type="EMBL" id="PKPP01011809">
    <property type="protein sequence ID" value="PWA43470.1"/>
    <property type="molecule type" value="Genomic_DNA"/>
</dbReference>
<dbReference type="OrthoDB" id="8196670at2759"/>
<dbReference type="SUPFAM" id="SSF56219">
    <property type="entry name" value="DNase I-like"/>
    <property type="match status" value="1"/>
</dbReference>
<proteinExistence type="predicted"/>
<dbReference type="CDD" id="cd00590">
    <property type="entry name" value="RRM_SF"/>
    <property type="match status" value="1"/>
</dbReference>
<dbReference type="Proteomes" id="UP000245207">
    <property type="component" value="Unassembled WGS sequence"/>
</dbReference>
<feature type="compositionally biased region" description="Basic and acidic residues" evidence="1">
    <location>
        <begin position="17"/>
        <end position="28"/>
    </location>
</feature>
<dbReference type="PANTHER" id="PTHR33710">
    <property type="entry name" value="BNAC02G09200D PROTEIN"/>
    <property type="match status" value="1"/>
</dbReference>
<dbReference type="SUPFAM" id="SSF54928">
    <property type="entry name" value="RNA-binding domain, RBD"/>
    <property type="match status" value="1"/>
</dbReference>
<dbReference type="GO" id="GO:0003676">
    <property type="term" value="F:nucleic acid binding"/>
    <property type="evidence" value="ECO:0007669"/>
    <property type="project" value="InterPro"/>
</dbReference>
<feature type="region of interest" description="Disordered" evidence="1">
    <location>
        <begin position="496"/>
        <end position="517"/>
    </location>
</feature>
<gene>
    <name evidence="2" type="ORF">CTI12_AA535280</name>
</gene>
<keyword evidence="2" id="KW-0378">Hydrolase</keyword>
<protein>
    <submittedName>
        <fullName evidence="2">Endonuclease/exonuclease/phosphatase family protein</fullName>
    </submittedName>
</protein>
<organism evidence="2 3">
    <name type="scientific">Artemisia annua</name>
    <name type="common">Sweet wormwood</name>
    <dbReference type="NCBI Taxonomy" id="35608"/>
    <lineage>
        <taxon>Eukaryota</taxon>
        <taxon>Viridiplantae</taxon>
        <taxon>Streptophyta</taxon>
        <taxon>Embryophyta</taxon>
        <taxon>Tracheophyta</taxon>
        <taxon>Spermatophyta</taxon>
        <taxon>Magnoliopsida</taxon>
        <taxon>eudicotyledons</taxon>
        <taxon>Gunneridae</taxon>
        <taxon>Pentapetalae</taxon>
        <taxon>asterids</taxon>
        <taxon>campanulids</taxon>
        <taxon>Asterales</taxon>
        <taxon>Asteraceae</taxon>
        <taxon>Asteroideae</taxon>
        <taxon>Anthemideae</taxon>
        <taxon>Artemisiinae</taxon>
        <taxon>Artemisia</taxon>
    </lineage>
</organism>
<keyword evidence="3" id="KW-1185">Reference proteome</keyword>
<dbReference type="Gene3D" id="3.60.10.10">
    <property type="entry name" value="Endonuclease/exonuclease/phosphatase"/>
    <property type="match status" value="1"/>
</dbReference>
<keyword evidence="2" id="KW-0540">Nuclease</keyword>
<sequence length="869" mass="97948">MEKEGMDNIQTHQHTQCNKEGDNDGWKKVEKRIRKPKPFNTTTTYYFTDIPPGWNDLALWKTFAKYGRIADVYMAKKKSISGKAFGFARFFNVVNPKLFETTLNSIIIGTTYNGYNKVSHGHQNTNHISKPNLKPASPNFPSKPTGKTYAHTLSTNLTADFTTKTPPPTPLFIHSCPDLVATLSASVIGELFTIETFTNLYTIFEENDIPNIRIKYLGDLNILIEPDTDTKIETITSNPSISKCFKTLKPWDKHFHLQKRLTWLSIEGLPPHAWHEASFTRIASTWGEIIFPEKCNPSKNNLVAGKVCIRTTCMELIQTTMPILVDGVHICVRIHEIQGECDEICRSENKTDNESDNDSCTNHGGWIREDVAEKSLEDIESSPENNSNFLANSSQLMRKSDNETFHCFVKNNQIEESGSLDMSSGENVVKVDPMNVRDEEVSREQTESFVKCSLDPSKFPIQLPSNTQTQSSTPNSILGPIPSNVPILLKYNRRPKSKPQLFQPPHNTLTKKTKTQTKYKSLKLIHPLTGVQVPRKKTCKSKITKPSTPTVSTENTSTGLSPSNNDSNIERCNNRLINSTNPEDISENEVTKTIEVGIIIGYNMEGQELQSKSNNENCSFIHSLWGNCNCDFTVKKSQGNSGGIIGIWNASMFRKHRAIVDEDGFLAIYGEWSNMGIACLMIIVYAPQDISKKCALWDRLCNLILSFHAMVIVLGDFNEVCNENERLGTLFCKKGASLFNNFITNSNLVDLPMGGRKFTRMNKFGTKLSKIDRIFVSHHYISKWPNSQLIALPRELSDHCPLILKSHSLDYGPIPFKFFNSWLLNGDFPSIVSQGWSDPHNSNHIPNSTLHPSIVLKCKLQHLKTCIKT</sequence>
<dbReference type="PANTHER" id="PTHR33710:SF64">
    <property type="entry name" value="ENDONUCLEASE_EXONUCLEASE_PHOSPHATASE DOMAIN-CONTAINING PROTEIN"/>
    <property type="match status" value="1"/>
</dbReference>
<feature type="region of interest" description="Disordered" evidence="1">
    <location>
        <begin position="1"/>
        <end position="32"/>
    </location>
</feature>
<keyword evidence="2" id="KW-0255">Endonuclease</keyword>
<accession>A0A2U1L3B8</accession>
<dbReference type="AlphaFoldDB" id="A0A2U1L3B8"/>
<dbReference type="Gene3D" id="3.30.70.330">
    <property type="match status" value="1"/>
</dbReference>
<dbReference type="GO" id="GO:0004527">
    <property type="term" value="F:exonuclease activity"/>
    <property type="evidence" value="ECO:0007669"/>
    <property type="project" value="UniProtKB-KW"/>
</dbReference>
<feature type="compositionally biased region" description="Polar residues" evidence="1">
    <location>
        <begin position="544"/>
        <end position="567"/>
    </location>
</feature>
<feature type="region of interest" description="Disordered" evidence="1">
    <location>
        <begin position="535"/>
        <end position="571"/>
    </location>
</feature>